<dbReference type="Proteomes" id="UP000199063">
    <property type="component" value="Unassembled WGS sequence"/>
</dbReference>
<dbReference type="STRING" id="1196353.SAMN05444921_12887"/>
<name>A0A1H0BXB2_9ACTN</name>
<organism evidence="2 3">
    <name type="scientific">Streptomyces wuyuanensis</name>
    <dbReference type="NCBI Taxonomy" id="1196353"/>
    <lineage>
        <taxon>Bacteria</taxon>
        <taxon>Bacillati</taxon>
        <taxon>Actinomycetota</taxon>
        <taxon>Actinomycetes</taxon>
        <taxon>Kitasatosporales</taxon>
        <taxon>Streptomycetaceae</taxon>
        <taxon>Streptomyces</taxon>
    </lineage>
</organism>
<dbReference type="RefSeq" id="WP_093661160.1">
    <property type="nucleotide sequence ID" value="NZ_FNHI01000028.1"/>
</dbReference>
<accession>A0A1H0BXB2</accession>
<dbReference type="AlphaFoldDB" id="A0A1H0BXB2"/>
<evidence type="ECO:0008006" key="4">
    <source>
        <dbReference type="Google" id="ProtNLM"/>
    </source>
</evidence>
<feature type="chain" id="PRO_5011467138" description="Secreted protein" evidence="1">
    <location>
        <begin position="25"/>
        <end position="261"/>
    </location>
</feature>
<gene>
    <name evidence="2" type="ORF">SAMN05444921_12887</name>
</gene>
<keyword evidence="3" id="KW-1185">Reference proteome</keyword>
<feature type="signal peptide" evidence="1">
    <location>
        <begin position="1"/>
        <end position="24"/>
    </location>
</feature>
<keyword evidence="1" id="KW-0732">Signal</keyword>
<sequence>MRSVLTGVVLPAVLVVGSVGGAAAYTAVTVGDADRTVPTSVWAEPAKEAANDPAAEAWRGQASTPLGKLLLPVPDGFRLGPDIGEHGNDVELNAQQAIAVMKEWGSGLSGKNRREYEKRVNRLGLRGIALRSYATEFAERGGVYEDDVVVTIELTRVKDKTRVREAYEVQTGLAKMLKLSKGPKITGHRNSACFLVEQDKRAKGEGPGEDERLGGMQCFAYDAEVLVSVEAQGTAASFDENAVADLVQEQLDHIASPGEYV</sequence>
<dbReference type="EMBL" id="FNHI01000028">
    <property type="protein sequence ID" value="SDN50308.1"/>
    <property type="molecule type" value="Genomic_DNA"/>
</dbReference>
<evidence type="ECO:0000313" key="3">
    <source>
        <dbReference type="Proteomes" id="UP000199063"/>
    </source>
</evidence>
<evidence type="ECO:0000313" key="2">
    <source>
        <dbReference type="EMBL" id="SDN50308.1"/>
    </source>
</evidence>
<dbReference type="GeneID" id="40833623"/>
<proteinExistence type="predicted"/>
<dbReference type="OrthoDB" id="3853749at2"/>
<protein>
    <recommendedName>
        <fullName evidence="4">Secreted protein</fullName>
    </recommendedName>
</protein>
<evidence type="ECO:0000256" key="1">
    <source>
        <dbReference type="SAM" id="SignalP"/>
    </source>
</evidence>
<reference evidence="3" key="1">
    <citation type="submission" date="2016-10" db="EMBL/GenBank/DDBJ databases">
        <authorList>
            <person name="Varghese N."/>
            <person name="Submissions S."/>
        </authorList>
    </citation>
    <scope>NUCLEOTIDE SEQUENCE [LARGE SCALE GENOMIC DNA]</scope>
    <source>
        <strain evidence="3">CGMCC 4.7042</strain>
    </source>
</reference>